<feature type="chain" id="PRO_5007825042" description="DUF3221 domain-containing protein" evidence="1">
    <location>
        <begin position="27"/>
        <end position="113"/>
    </location>
</feature>
<comment type="caution">
    <text evidence="2">The sequence shown here is derived from an EMBL/GenBank/DDBJ whole genome shotgun (WGS) entry which is preliminary data.</text>
</comment>
<gene>
    <name evidence="2" type="ORF">AZF04_17840</name>
</gene>
<protein>
    <recommendedName>
        <fullName evidence="4">DUF3221 domain-containing protein</fullName>
    </recommendedName>
</protein>
<dbReference type="Proteomes" id="UP000075806">
    <property type="component" value="Unassembled WGS sequence"/>
</dbReference>
<evidence type="ECO:0000256" key="1">
    <source>
        <dbReference type="SAM" id="SignalP"/>
    </source>
</evidence>
<evidence type="ECO:0008006" key="4">
    <source>
        <dbReference type="Google" id="ProtNLM"/>
    </source>
</evidence>
<dbReference type="EMBL" id="LTAO01000010">
    <property type="protein sequence ID" value="KYG33022.1"/>
    <property type="molecule type" value="Genomic_DNA"/>
</dbReference>
<evidence type="ECO:0000313" key="2">
    <source>
        <dbReference type="EMBL" id="KYG33022.1"/>
    </source>
</evidence>
<reference evidence="2" key="1">
    <citation type="submission" date="2016-02" db="EMBL/GenBank/DDBJ databases">
        <title>Genome sequence of Bacillus trypoxylicola KCTC 13244(T).</title>
        <authorList>
            <person name="Jeong H."/>
            <person name="Park S.-H."/>
            <person name="Choi S.-K."/>
        </authorList>
    </citation>
    <scope>NUCLEOTIDE SEQUENCE [LARGE SCALE GENOMIC DNA]</scope>
    <source>
        <strain evidence="2">KCTC 13244</strain>
    </source>
</reference>
<accession>A0A161Q7T0</accession>
<proteinExistence type="predicted"/>
<dbReference type="OrthoDB" id="2357153at2"/>
<sequence>MKNSLMKSFLLSFFFILSACSTHSWAYDFIELDGEIYVITEEVIQSEDIGGEIAKVERYSDDENDYTRSDYINFSNKYKVGTSLFEIKTVSTDVAIAVQFEKDLYIKAIKENE</sequence>
<keyword evidence="1" id="KW-0732">Signal</keyword>
<evidence type="ECO:0000313" key="3">
    <source>
        <dbReference type="Proteomes" id="UP000075806"/>
    </source>
</evidence>
<dbReference type="AlphaFoldDB" id="A0A161Q7T0"/>
<organism evidence="2 3">
    <name type="scientific">Alkalihalobacillus trypoxylicola</name>
    <dbReference type="NCBI Taxonomy" id="519424"/>
    <lineage>
        <taxon>Bacteria</taxon>
        <taxon>Bacillati</taxon>
        <taxon>Bacillota</taxon>
        <taxon>Bacilli</taxon>
        <taxon>Bacillales</taxon>
        <taxon>Bacillaceae</taxon>
        <taxon>Alkalihalobacillus</taxon>
    </lineage>
</organism>
<name>A0A161Q7T0_9BACI</name>
<dbReference type="PROSITE" id="PS51257">
    <property type="entry name" value="PROKAR_LIPOPROTEIN"/>
    <property type="match status" value="1"/>
</dbReference>
<dbReference type="RefSeq" id="WP_052340213.1">
    <property type="nucleotide sequence ID" value="NZ_LTAO01000010.1"/>
</dbReference>
<feature type="signal peptide" evidence="1">
    <location>
        <begin position="1"/>
        <end position="26"/>
    </location>
</feature>
<keyword evidence="3" id="KW-1185">Reference proteome</keyword>